<organism evidence="1 2">
    <name type="scientific">Porites lobata</name>
    <dbReference type="NCBI Taxonomy" id="104759"/>
    <lineage>
        <taxon>Eukaryota</taxon>
        <taxon>Metazoa</taxon>
        <taxon>Cnidaria</taxon>
        <taxon>Anthozoa</taxon>
        <taxon>Hexacorallia</taxon>
        <taxon>Scleractinia</taxon>
        <taxon>Fungiina</taxon>
        <taxon>Poritidae</taxon>
        <taxon>Porites</taxon>
    </lineage>
</organism>
<accession>A0ABN8PYT4</accession>
<name>A0ABN8PYT4_9CNID</name>
<keyword evidence="2" id="KW-1185">Reference proteome</keyword>
<gene>
    <name evidence="1" type="ORF">PLOB_00049610</name>
</gene>
<protein>
    <submittedName>
        <fullName evidence="1">Uncharacterized protein</fullName>
    </submittedName>
</protein>
<dbReference type="EMBL" id="CALNXK010000096">
    <property type="protein sequence ID" value="CAH3153462.1"/>
    <property type="molecule type" value="Genomic_DNA"/>
</dbReference>
<sequence>MAAKAEIISATRALCPLPNQVDNFILFESEVEKMISRLFEKYRSNQNSIETVRNSLLEVGLVIEQEVMLWLKKLHRRLSPRKKARNPWAVVVARDLPANVFGFIMEMIKKARSS</sequence>
<dbReference type="Proteomes" id="UP001159405">
    <property type="component" value="Unassembled WGS sequence"/>
</dbReference>
<reference evidence="1 2" key="1">
    <citation type="submission" date="2022-05" db="EMBL/GenBank/DDBJ databases">
        <authorList>
            <consortium name="Genoscope - CEA"/>
            <person name="William W."/>
        </authorList>
    </citation>
    <scope>NUCLEOTIDE SEQUENCE [LARGE SCALE GENOMIC DNA]</scope>
</reference>
<comment type="caution">
    <text evidence="1">The sequence shown here is derived from an EMBL/GenBank/DDBJ whole genome shotgun (WGS) entry which is preliminary data.</text>
</comment>
<proteinExistence type="predicted"/>
<evidence type="ECO:0000313" key="1">
    <source>
        <dbReference type="EMBL" id="CAH3153462.1"/>
    </source>
</evidence>
<evidence type="ECO:0000313" key="2">
    <source>
        <dbReference type="Proteomes" id="UP001159405"/>
    </source>
</evidence>